<dbReference type="Gene3D" id="1.20.5.1160">
    <property type="entry name" value="Vasodilator-stimulated phosphoprotein"/>
    <property type="match status" value="1"/>
</dbReference>
<gene>
    <name evidence="2" type="ORF">O3M35_007303</name>
</gene>
<keyword evidence="3" id="KW-1185">Reference proteome</keyword>
<protein>
    <submittedName>
        <fullName evidence="2">Uncharacterized protein</fullName>
    </submittedName>
</protein>
<reference evidence="2 3" key="1">
    <citation type="submission" date="2022-12" db="EMBL/GenBank/DDBJ databases">
        <title>Chromosome-level genome assembly of true bugs.</title>
        <authorList>
            <person name="Ma L."/>
            <person name="Li H."/>
        </authorList>
    </citation>
    <scope>NUCLEOTIDE SEQUENCE [LARGE SCALE GENOMIC DNA]</scope>
    <source>
        <strain evidence="2">Lab_2022b</strain>
    </source>
</reference>
<dbReference type="Proteomes" id="UP001461498">
    <property type="component" value="Unassembled WGS sequence"/>
</dbReference>
<accession>A0AAW1DGE4</accession>
<sequence>MSNITIRGRRDISCSTSKLINKKTAITRLPRAVSVISLHDCQTKISTKNFYQYKKSLSLQDLSPASQKNVNLKRRLFSQMENEQITSPRETEIEPLNQDRMKNLAVKVYVAFLRNAMTKLLHKCTQQDNSISTMNAQIKNSKMQITTLKSLLRSDEQFIRDWIKELRKLRKKIELLTNERDDLRIENHNIESNYEELQEKFTQVKVELLNEKNLLEQARGEATAFENQLIKEREKIQTLRNELKKASEKVLELQKKRSNRSLSSKNSLRRNNDQKKNN</sequence>
<evidence type="ECO:0000313" key="3">
    <source>
        <dbReference type="Proteomes" id="UP001461498"/>
    </source>
</evidence>
<evidence type="ECO:0000313" key="2">
    <source>
        <dbReference type="EMBL" id="KAK9507450.1"/>
    </source>
</evidence>
<dbReference type="EMBL" id="JAPXFL010000004">
    <property type="protein sequence ID" value="KAK9507450.1"/>
    <property type="molecule type" value="Genomic_DNA"/>
</dbReference>
<proteinExistence type="predicted"/>
<organism evidence="2 3">
    <name type="scientific">Rhynocoris fuscipes</name>
    <dbReference type="NCBI Taxonomy" id="488301"/>
    <lineage>
        <taxon>Eukaryota</taxon>
        <taxon>Metazoa</taxon>
        <taxon>Ecdysozoa</taxon>
        <taxon>Arthropoda</taxon>
        <taxon>Hexapoda</taxon>
        <taxon>Insecta</taxon>
        <taxon>Pterygota</taxon>
        <taxon>Neoptera</taxon>
        <taxon>Paraneoptera</taxon>
        <taxon>Hemiptera</taxon>
        <taxon>Heteroptera</taxon>
        <taxon>Panheteroptera</taxon>
        <taxon>Cimicomorpha</taxon>
        <taxon>Reduviidae</taxon>
        <taxon>Harpactorinae</taxon>
        <taxon>Harpactorini</taxon>
        <taxon>Rhynocoris</taxon>
    </lineage>
</organism>
<feature type="region of interest" description="Disordered" evidence="1">
    <location>
        <begin position="254"/>
        <end position="278"/>
    </location>
</feature>
<evidence type="ECO:0000256" key="1">
    <source>
        <dbReference type="SAM" id="MobiDB-lite"/>
    </source>
</evidence>
<comment type="caution">
    <text evidence="2">The sequence shown here is derived from an EMBL/GenBank/DDBJ whole genome shotgun (WGS) entry which is preliminary data.</text>
</comment>
<name>A0AAW1DGE4_9HEMI</name>
<dbReference type="AlphaFoldDB" id="A0AAW1DGE4"/>